<sequence length="166" mass="19562">MTEKELNKNILNQLNVIKRNDNSELIHFKSTSNFIEHLLNDDIDVETIKKSNFGNLGRIRKKELLLKYLVTIEKEIEITDKRSDELFQQYIIPIGNFMSTYYGFSYIGGRAFLLKIILILSLSISADFIIYYTTDKFMFITILISILSATRYGMKFKQRKIYGDRY</sequence>
<dbReference type="OrthoDB" id="9965195at2"/>
<evidence type="ECO:0000313" key="3">
    <source>
        <dbReference type="Proteomes" id="UP000321367"/>
    </source>
</evidence>
<evidence type="ECO:0000256" key="1">
    <source>
        <dbReference type="SAM" id="Phobius"/>
    </source>
</evidence>
<keyword evidence="1" id="KW-0472">Membrane</keyword>
<protein>
    <submittedName>
        <fullName evidence="2">Uncharacterized protein</fullName>
    </submittedName>
</protein>
<proteinExistence type="predicted"/>
<name>A0A5C6ZSE5_9FLAO</name>
<organism evidence="2 3">
    <name type="scientific">Gillisia hiemivivida</name>
    <dbReference type="NCBI Taxonomy" id="291190"/>
    <lineage>
        <taxon>Bacteria</taxon>
        <taxon>Pseudomonadati</taxon>
        <taxon>Bacteroidota</taxon>
        <taxon>Flavobacteriia</taxon>
        <taxon>Flavobacteriales</taxon>
        <taxon>Flavobacteriaceae</taxon>
        <taxon>Gillisia</taxon>
    </lineage>
</organism>
<feature type="transmembrane region" description="Helical" evidence="1">
    <location>
        <begin position="112"/>
        <end position="131"/>
    </location>
</feature>
<dbReference type="EMBL" id="VORY01000045">
    <property type="protein sequence ID" value="TXD91582.1"/>
    <property type="molecule type" value="Genomic_DNA"/>
</dbReference>
<keyword evidence="1" id="KW-0812">Transmembrane</keyword>
<reference evidence="2 3" key="1">
    <citation type="submission" date="2019-08" db="EMBL/GenBank/DDBJ databases">
        <title>Genome sequence of Gillisia hiemivivida IC154 (type strain).</title>
        <authorList>
            <person name="Bowman J.P."/>
        </authorList>
    </citation>
    <scope>NUCLEOTIDE SEQUENCE [LARGE SCALE GENOMIC DNA]</scope>
    <source>
        <strain evidence="2 3">IC154</strain>
    </source>
</reference>
<accession>A0A5C6ZSE5</accession>
<keyword evidence="1" id="KW-1133">Transmembrane helix</keyword>
<keyword evidence="3" id="KW-1185">Reference proteome</keyword>
<evidence type="ECO:0000313" key="2">
    <source>
        <dbReference type="EMBL" id="TXD91582.1"/>
    </source>
</evidence>
<dbReference type="AlphaFoldDB" id="A0A5C6ZSE5"/>
<gene>
    <name evidence="2" type="ORF">ES724_16370</name>
</gene>
<dbReference type="Proteomes" id="UP000321367">
    <property type="component" value="Unassembled WGS sequence"/>
</dbReference>
<dbReference type="RefSeq" id="WP_146935052.1">
    <property type="nucleotide sequence ID" value="NZ_CBCSHZ010000049.1"/>
</dbReference>
<feature type="transmembrane region" description="Helical" evidence="1">
    <location>
        <begin position="137"/>
        <end position="154"/>
    </location>
</feature>
<comment type="caution">
    <text evidence="2">The sequence shown here is derived from an EMBL/GenBank/DDBJ whole genome shotgun (WGS) entry which is preliminary data.</text>
</comment>